<evidence type="ECO:0000313" key="2">
    <source>
        <dbReference type="EMBL" id="PPK96095.1"/>
    </source>
</evidence>
<name>A0A2S6IPJ5_9ACTN</name>
<feature type="transmembrane region" description="Helical" evidence="1">
    <location>
        <begin position="131"/>
        <end position="151"/>
    </location>
</feature>
<dbReference type="EMBL" id="PTJD01000005">
    <property type="protein sequence ID" value="PPK96095.1"/>
    <property type="molecule type" value="Genomic_DNA"/>
</dbReference>
<comment type="caution">
    <text evidence="2">The sequence shown here is derived from an EMBL/GenBank/DDBJ whole genome shotgun (WGS) entry which is preliminary data.</text>
</comment>
<keyword evidence="1" id="KW-0812">Transmembrane</keyword>
<feature type="transmembrane region" description="Helical" evidence="1">
    <location>
        <begin position="82"/>
        <end position="111"/>
    </location>
</feature>
<accession>A0A2S6IPJ5</accession>
<organism evidence="2 3">
    <name type="scientific">Kineococcus xinjiangensis</name>
    <dbReference type="NCBI Taxonomy" id="512762"/>
    <lineage>
        <taxon>Bacteria</taxon>
        <taxon>Bacillati</taxon>
        <taxon>Actinomycetota</taxon>
        <taxon>Actinomycetes</taxon>
        <taxon>Kineosporiales</taxon>
        <taxon>Kineosporiaceae</taxon>
        <taxon>Kineococcus</taxon>
    </lineage>
</organism>
<keyword evidence="3" id="KW-1185">Reference proteome</keyword>
<dbReference type="AlphaFoldDB" id="A0A2S6IPJ5"/>
<keyword evidence="1" id="KW-0472">Membrane</keyword>
<protein>
    <submittedName>
        <fullName evidence="2">Uncharacterized protein</fullName>
    </submittedName>
</protein>
<dbReference type="Proteomes" id="UP000239485">
    <property type="component" value="Unassembled WGS sequence"/>
</dbReference>
<evidence type="ECO:0000313" key="3">
    <source>
        <dbReference type="Proteomes" id="UP000239485"/>
    </source>
</evidence>
<feature type="transmembrane region" description="Helical" evidence="1">
    <location>
        <begin position="20"/>
        <end position="41"/>
    </location>
</feature>
<dbReference type="RefSeq" id="WP_104432467.1">
    <property type="nucleotide sequence ID" value="NZ_PTJD01000005.1"/>
</dbReference>
<proteinExistence type="predicted"/>
<feature type="transmembrane region" description="Helical" evidence="1">
    <location>
        <begin position="47"/>
        <end position="70"/>
    </location>
</feature>
<sequence>MRQQHPQSGSWSDGLARRVAPRAAGLLGLGVAGHLISWVVASRDQSGGANVGVGLLLLGALALTAGAWGARDGLRAARVEESLVPGLVCWAVVALVVGAGLPLLGAAVGALAGGGFSGAVLLRDLLLGAPFLLLLVGVPAHGALAGCYAAVRSRAGRAA</sequence>
<keyword evidence="1" id="KW-1133">Transmembrane helix</keyword>
<reference evidence="2 3" key="1">
    <citation type="submission" date="2018-02" db="EMBL/GenBank/DDBJ databases">
        <title>Genomic Encyclopedia of Archaeal and Bacterial Type Strains, Phase II (KMG-II): from individual species to whole genera.</title>
        <authorList>
            <person name="Goeker M."/>
        </authorList>
    </citation>
    <scope>NUCLEOTIDE SEQUENCE [LARGE SCALE GENOMIC DNA]</scope>
    <source>
        <strain evidence="2 3">DSM 22857</strain>
    </source>
</reference>
<gene>
    <name evidence="2" type="ORF">CLV92_105197</name>
</gene>
<evidence type="ECO:0000256" key="1">
    <source>
        <dbReference type="SAM" id="Phobius"/>
    </source>
</evidence>